<dbReference type="InterPro" id="IPR017896">
    <property type="entry name" value="4Fe4S_Fe-S-bd"/>
</dbReference>
<feature type="domain" description="4Fe-4S ferredoxin-type" evidence="5">
    <location>
        <begin position="179"/>
        <end position="208"/>
    </location>
</feature>
<dbReference type="PANTHER" id="PTHR24960">
    <property type="entry name" value="PHOTOSYSTEM I IRON-SULFUR CENTER-RELATED"/>
    <property type="match status" value="1"/>
</dbReference>
<evidence type="ECO:0000259" key="5">
    <source>
        <dbReference type="PROSITE" id="PS51379"/>
    </source>
</evidence>
<dbReference type="Gene3D" id="3.30.70.3270">
    <property type="match status" value="1"/>
</dbReference>
<dbReference type="InterPro" id="IPR021039">
    <property type="entry name" value="Fe-S-bd_prot_LdpA_C"/>
</dbReference>
<proteinExistence type="predicted"/>
<protein>
    <recommendedName>
        <fullName evidence="5">4Fe-4S ferredoxin-type domain-containing protein</fullName>
    </recommendedName>
</protein>
<dbReference type="PROSITE" id="PS51379">
    <property type="entry name" value="4FE4S_FER_2"/>
    <property type="match status" value="2"/>
</dbReference>
<sequence length="424" mass="46262">MASLRFFCASNISISIQNTVKVDKKCNIQNLKSLINTIEFPSISSSSSTPLESLQRGNWVKLICGASFEDVVDIRNLTLVYTLAGVDCIDCAADASVVSAVNEGIEAARDILCGPRKPWVMISVNDDKDLHFRKAQFDPEDCPADCSRPCENVCPANAISFQQKSASQISYNTEASRLTKDGVITERCYGCGRCLPVCPYDKIRDVTYVRDAVTTADLIKRNDVDAIEIHTSGRQSRQFEELWRALGDSVENLKLVAVSLPNVGDSTISSMNKMLSIMKPNLQTFNLWQLDGRPMSGDIGRGATKESIAFAVQLAKAKDRASGFLQLAGGTNAYTVEGLKKEGLFQTTITEYLDHEDSSNSTYNPSCALISGIAYGGYARKIVGRVLRSMQSQHGGAASIEDHPEHLLLALREALALVGPVKCR</sequence>
<organism evidence="6 7">
    <name type="scientific">Vicia faba</name>
    <name type="common">Broad bean</name>
    <name type="synonym">Faba vulgaris</name>
    <dbReference type="NCBI Taxonomy" id="3906"/>
    <lineage>
        <taxon>Eukaryota</taxon>
        <taxon>Viridiplantae</taxon>
        <taxon>Streptophyta</taxon>
        <taxon>Embryophyta</taxon>
        <taxon>Tracheophyta</taxon>
        <taxon>Spermatophyta</taxon>
        <taxon>Magnoliopsida</taxon>
        <taxon>eudicotyledons</taxon>
        <taxon>Gunneridae</taxon>
        <taxon>Pentapetalae</taxon>
        <taxon>rosids</taxon>
        <taxon>fabids</taxon>
        <taxon>Fabales</taxon>
        <taxon>Fabaceae</taxon>
        <taxon>Papilionoideae</taxon>
        <taxon>50 kb inversion clade</taxon>
        <taxon>NPAAA clade</taxon>
        <taxon>Hologalegina</taxon>
        <taxon>IRL clade</taxon>
        <taxon>Fabeae</taxon>
        <taxon>Vicia</taxon>
    </lineage>
</organism>
<dbReference type="GO" id="GO:0051539">
    <property type="term" value="F:4 iron, 4 sulfur cluster binding"/>
    <property type="evidence" value="ECO:0007669"/>
    <property type="project" value="UniProtKB-KW"/>
</dbReference>
<dbReference type="GO" id="GO:0046872">
    <property type="term" value="F:metal ion binding"/>
    <property type="evidence" value="ECO:0007669"/>
    <property type="project" value="UniProtKB-KW"/>
</dbReference>
<keyword evidence="3" id="KW-0408">Iron</keyword>
<reference evidence="6 7" key="1">
    <citation type="submission" date="2023-01" db="EMBL/GenBank/DDBJ databases">
        <authorList>
            <person name="Kreplak J."/>
        </authorList>
    </citation>
    <scope>NUCLEOTIDE SEQUENCE [LARGE SCALE GENOMIC DNA]</scope>
</reference>
<keyword evidence="7" id="KW-1185">Reference proteome</keyword>
<evidence type="ECO:0000256" key="4">
    <source>
        <dbReference type="ARBA" id="ARBA00023014"/>
    </source>
</evidence>
<dbReference type="EMBL" id="OX451736">
    <property type="protein sequence ID" value="CAI8590240.1"/>
    <property type="molecule type" value="Genomic_DNA"/>
</dbReference>
<dbReference type="Pfam" id="PF25160">
    <property type="entry name" value="LdpA_Fe-S-bd"/>
    <property type="match status" value="1"/>
</dbReference>
<dbReference type="PANTHER" id="PTHR24960:SF79">
    <property type="entry name" value="PHOTOSYSTEM I IRON-SULFUR CENTER"/>
    <property type="match status" value="1"/>
</dbReference>
<dbReference type="InterPro" id="IPR017900">
    <property type="entry name" value="4Fe4S_Fe_S_CS"/>
</dbReference>
<evidence type="ECO:0000256" key="1">
    <source>
        <dbReference type="ARBA" id="ARBA00022485"/>
    </source>
</evidence>
<dbReference type="SUPFAM" id="SSF54862">
    <property type="entry name" value="4Fe-4S ferredoxins"/>
    <property type="match status" value="1"/>
</dbReference>
<accession>A0AAV0YVH6</accession>
<keyword evidence="2" id="KW-0479">Metal-binding</keyword>
<dbReference type="InterPro" id="IPR050157">
    <property type="entry name" value="PSI_iron-sulfur_center"/>
</dbReference>
<evidence type="ECO:0000313" key="7">
    <source>
        <dbReference type="Proteomes" id="UP001157006"/>
    </source>
</evidence>
<dbReference type="Pfam" id="PF12617">
    <property type="entry name" value="LdpA_C"/>
    <property type="match status" value="1"/>
</dbReference>
<evidence type="ECO:0000256" key="3">
    <source>
        <dbReference type="ARBA" id="ARBA00023004"/>
    </source>
</evidence>
<dbReference type="Proteomes" id="UP001157006">
    <property type="component" value="Chromosome 1L"/>
</dbReference>
<dbReference type="AlphaFoldDB" id="A0AAV0YVH6"/>
<keyword evidence="1" id="KW-0004">4Fe-4S</keyword>
<feature type="domain" description="4Fe-4S ferredoxin-type" evidence="5">
    <location>
        <begin position="133"/>
        <end position="164"/>
    </location>
</feature>
<name>A0AAV0YVH6_VICFA</name>
<keyword evidence="4" id="KW-0411">Iron-sulfur</keyword>
<evidence type="ECO:0000313" key="6">
    <source>
        <dbReference type="EMBL" id="CAI8590240.1"/>
    </source>
</evidence>
<dbReference type="PROSITE" id="PS00198">
    <property type="entry name" value="4FE4S_FER_1"/>
    <property type="match status" value="1"/>
</dbReference>
<evidence type="ECO:0000256" key="2">
    <source>
        <dbReference type="ARBA" id="ARBA00022723"/>
    </source>
</evidence>
<gene>
    <name evidence="6" type="ORF">VFH_I432360</name>
</gene>
<dbReference type="InterPro" id="IPR057431">
    <property type="entry name" value="LdpA_Fe-S-bd"/>
</dbReference>